<dbReference type="SUPFAM" id="SSF54637">
    <property type="entry name" value="Thioesterase/thiol ester dehydrase-isomerase"/>
    <property type="match status" value="1"/>
</dbReference>
<dbReference type="Pfam" id="PF03061">
    <property type="entry name" value="4HBT"/>
    <property type="match status" value="1"/>
</dbReference>
<geneLocation type="plasmid" evidence="4">
    <name>sym pNGR234b</name>
</geneLocation>
<dbReference type="HOGENOM" id="CLU_089876_3_0_5"/>
<dbReference type="InterPro" id="IPR006683">
    <property type="entry name" value="Thioestr_dom"/>
</dbReference>
<dbReference type="GO" id="GO:0016289">
    <property type="term" value="F:acyl-CoA hydrolase activity"/>
    <property type="evidence" value="ECO:0007669"/>
    <property type="project" value="UniProtKB-ARBA"/>
</dbReference>
<dbReference type="KEGG" id="rhi:NGR_b04950"/>
<keyword evidence="1" id="KW-0378">Hydrolase</keyword>
<proteinExistence type="predicted"/>
<name>C3KPE9_SINFN</name>
<feature type="domain" description="Thioesterase" evidence="2">
    <location>
        <begin position="70"/>
        <end position="146"/>
    </location>
</feature>
<evidence type="ECO:0000259" key="2">
    <source>
        <dbReference type="Pfam" id="PF03061"/>
    </source>
</evidence>
<dbReference type="NCBIfam" id="TIGR00369">
    <property type="entry name" value="unchar_dom_1"/>
    <property type="match status" value="1"/>
</dbReference>
<evidence type="ECO:0000256" key="1">
    <source>
        <dbReference type="ARBA" id="ARBA00022801"/>
    </source>
</evidence>
<keyword evidence="4" id="KW-1185">Reference proteome</keyword>
<dbReference type="CDD" id="cd03443">
    <property type="entry name" value="PaaI_thioesterase"/>
    <property type="match status" value="1"/>
</dbReference>
<dbReference type="EMBL" id="CP000874">
    <property type="protein sequence ID" value="ACP21957.1"/>
    <property type="molecule type" value="Genomic_DNA"/>
</dbReference>
<dbReference type="Proteomes" id="UP000001054">
    <property type="component" value="Plasmid pNGR234b"/>
</dbReference>
<dbReference type="Gene3D" id="3.10.129.10">
    <property type="entry name" value="Hotdog Thioesterase"/>
    <property type="match status" value="1"/>
</dbReference>
<accession>C3KPE9</accession>
<sequence length="161" mass="17399">MTHRSEPLTSTNPSSNLAKLTGLEFVQSLAKGSRPRPPMAELLPFLLLPPNEGAVELRASPEPRFVNTLNTVHGGWSMTMLDTSMALAAHTTLKPGELCPTLETSVKFVRPILADSGELRIVGHVLSRSRTIIILEGRIETLQGRVHAHGTSTCMIMPKGG</sequence>
<reference evidence="4" key="1">
    <citation type="journal article" date="2004" name="J. Bacteriol.">
        <title>An evolutionary hot spot: the pNGR234b replicon of Rhizobium sp. strain NGR234.</title>
        <authorList>
            <person name="Streit W.R."/>
            <person name="Schmitz R.A."/>
            <person name="Perret X."/>
            <person name="Staehelin C."/>
            <person name="Deakin W.J."/>
            <person name="Raasch C."/>
            <person name="Liesegang H."/>
            <person name="Broughton W.J."/>
        </authorList>
    </citation>
    <scope>NUCLEOTIDE SEQUENCE [LARGE SCALE GENOMIC DNA]</scope>
    <source>
        <strain evidence="4">NBRC 101917 / NGR234</strain>
    </source>
</reference>
<keyword evidence="3" id="KW-0614">Plasmid</keyword>
<reference evidence="3 4" key="2">
    <citation type="journal article" date="2009" name="Appl. Environ. Microbiol.">
        <title>Rhizobium sp. strain NGR234 possesses a remarkable number of secretion systems.</title>
        <authorList>
            <person name="Schmeisser C."/>
            <person name="Liesegang H."/>
            <person name="Krysciak D."/>
            <person name="Bakkou N."/>
            <person name="Le Quere A."/>
            <person name="Wollherr A."/>
            <person name="Heinemeyer I."/>
            <person name="Morgenstern B."/>
            <person name="Pommerening-Roeser A."/>
            <person name="Flores M."/>
            <person name="Palacios R."/>
            <person name="Brenner S."/>
            <person name="Gottschalk G."/>
            <person name="Schmitz R.A."/>
            <person name="Broughton W.J."/>
            <person name="Perret X."/>
            <person name="Strittmatter A.W."/>
            <person name="Streit W.R."/>
        </authorList>
    </citation>
    <scope>NUCLEOTIDE SEQUENCE [LARGE SCALE GENOMIC DNA]</scope>
    <source>
        <strain evidence="4">NBRC 101917 / NGR234</strain>
    </source>
</reference>
<organism evidence="3 4">
    <name type="scientific">Sinorhizobium fredii (strain NBRC 101917 / NGR234)</name>
    <dbReference type="NCBI Taxonomy" id="394"/>
    <lineage>
        <taxon>Bacteria</taxon>
        <taxon>Pseudomonadati</taxon>
        <taxon>Pseudomonadota</taxon>
        <taxon>Alphaproteobacteria</taxon>
        <taxon>Hyphomicrobiales</taxon>
        <taxon>Rhizobiaceae</taxon>
        <taxon>Sinorhizobium/Ensifer group</taxon>
        <taxon>Sinorhizobium</taxon>
    </lineage>
</organism>
<dbReference type="InterPro" id="IPR029069">
    <property type="entry name" value="HotDog_dom_sf"/>
</dbReference>
<dbReference type="OrthoDB" id="9813282at2"/>
<dbReference type="InterPro" id="IPR003736">
    <property type="entry name" value="PAAI_dom"/>
</dbReference>
<gene>
    <name evidence="3" type="ordered locus">NGR_b04950</name>
</gene>
<dbReference type="AlphaFoldDB" id="C3KPE9"/>
<evidence type="ECO:0000313" key="4">
    <source>
        <dbReference type="Proteomes" id="UP000001054"/>
    </source>
</evidence>
<evidence type="ECO:0000313" key="3">
    <source>
        <dbReference type="EMBL" id="ACP21957.1"/>
    </source>
</evidence>
<protein>
    <submittedName>
        <fullName evidence="3">Phenylacetic acid degradation-related protein</fullName>
    </submittedName>
</protein>